<evidence type="ECO:0000256" key="2">
    <source>
        <dbReference type="ARBA" id="ARBA00022723"/>
    </source>
</evidence>
<comment type="similarity">
    <text evidence="1">Belongs to the GTP cyclohydrolase I type 2/NIF3 family.</text>
</comment>
<name>A0A6J6KFW8_9ZZZZ</name>
<dbReference type="GO" id="GO:0046872">
    <property type="term" value="F:metal ion binding"/>
    <property type="evidence" value="ECO:0007669"/>
    <property type="project" value="UniProtKB-KW"/>
</dbReference>
<dbReference type="EMBL" id="CAEZTM010000004">
    <property type="protein sequence ID" value="CAB4562256.1"/>
    <property type="molecule type" value="Genomic_DNA"/>
</dbReference>
<organism evidence="4">
    <name type="scientific">freshwater metagenome</name>
    <dbReference type="NCBI Taxonomy" id="449393"/>
    <lineage>
        <taxon>unclassified sequences</taxon>
        <taxon>metagenomes</taxon>
        <taxon>ecological metagenomes</taxon>
    </lineage>
</organism>
<dbReference type="PANTHER" id="PTHR13799">
    <property type="entry name" value="NGG1 INTERACTING FACTOR 3"/>
    <property type="match status" value="1"/>
</dbReference>
<dbReference type="InterPro" id="IPR002678">
    <property type="entry name" value="DUF34/NIF3"/>
</dbReference>
<dbReference type="SUPFAM" id="SSF102705">
    <property type="entry name" value="NIF3 (NGG1p interacting factor 3)-like"/>
    <property type="match status" value="1"/>
</dbReference>
<evidence type="ECO:0000256" key="1">
    <source>
        <dbReference type="ARBA" id="ARBA00006964"/>
    </source>
</evidence>
<evidence type="ECO:0000313" key="4">
    <source>
        <dbReference type="EMBL" id="CAB4648667.1"/>
    </source>
</evidence>
<protein>
    <submittedName>
        <fullName evidence="4">Unannotated protein</fullName>
    </submittedName>
</protein>
<dbReference type="FunFam" id="3.40.1390.30:FF:000001">
    <property type="entry name" value="GTP cyclohydrolase 1 type 2"/>
    <property type="match status" value="1"/>
</dbReference>
<sequence>MAKPTLESVLAQVDTLWPESGAEEWDSPGLVVGSSQQAIDSIHLVVDVTPETIAEAREAGADLIIAHHPLLLRGVTSVAESTYKGYVVAELIRAGVALYSAHTNADVVPTGTSSRLADLIGVVGHEPLVPGLRPGHGLGRVGSLPQETSLYELAVALGEVLPQTAVGPVIAGEPDARVKRVAVCAGAGDSLLQEPAVLDSDVYITSDLRHHPASEFREHAKLFGGPSLITISHFAAEWLWLDGAAEELRSLLGIGVSVSELNTDPWTFQVQRVGE</sequence>
<dbReference type="AlphaFoldDB" id="A0A6J6KFW8"/>
<keyword evidence="2" id="KW-0479">Metal-binding</keyword>
<dbReference type="EMBL" id="CAEZVY010000118">
    <property type="protein sequence ID" value="CAB4648667.1"/>
    <property type="molecule type" value="Genomic_DNA"/>
</dbReference>
<dbReference type="GO" id="GO:0005737">
    <property type="term" value="C:cytoplasm"/>
    <property type="evidence" value="ECO:0007669"/>
    <property type="project" value="TreeGrafter"/>
</dbReference>
<dbReference type="NCBIfam" id="TIGR00486">
    <property type="entry name" value="YbgI_SA1388"/>
    <property type="match status" value="1"/>
</dbReference>
<dbReference type="Gene3D" id="3.40.1390.30">
    <property type="entry name" value="NIF3 (NGG1p interacting factor 3)-like"/>
    <property type="match status" value="2"/>
</dbReference>
<dbReference type="PANTHER" id="PTHR13799:SF14">
    <property type="entry name" value="GTP CYCLOHYDROLASE 1 TYPE 2 HOMOLOG"/>
    <property type="match status" value="1"/>
</dbReference>
<reference evidence="4" key="1">
    <citation type="submission" date="2020-05" db="EMBL/GenBank/DDBJ databases">
        <authorList>
            <person name="Chiriac C."/>
            <person name="Salcher M."/>
            <person name="Ghai R."/>
            <person name="Kavagutti S V."/>
        </authorList>
    </citation>
    <scope>NUCLEOTIDE SEQUENCE</scope>
</reference>
<proteinExistence type="inferred from homology"/>
<evidence type="ECO:0000313" key="3">
    <source>
        <dbReference type="EMBL" id="CAB4562256.1"/>
    </source>
</evidence>
<dbReference type="InterPro" id="IPR036069">
    <property type="entry name" value="DUF34/NIF3_sf"/>
</dbReference>
<gene>
    <name evidence="3" type="ORF">UFOPK1684_00186</name>
    <name evidence="4" type="ORF">UFOPK2158_01063</name>
</gene>
<dbReference type="Pfam" id="PF01784">
    <property type="entry name" value="DUF34_NIF3"/>
    <property type="match status" value="1"/>
</dbReference>
<accession>A0A6J6KFW8</accession>